<evidence type="ECO:0000313" key="1">
    <source>
        <dbReference type="EMBL" id="KAJ8624523.1"/>
    </source>
</evidence>
<evidence type="ECO:0000313" key="2">
    <source>
        <dbReference type="Proteomes" id="UP001234297"/>
    </source>
</evidence>
<reference evidence="1 2" key="1">
    <citation type="journal article" date="2022" name="Hortic Res">
        <title>A haplotype resolved chromosomal level avocado genome allows analysis of novel avocado genes.</title>
        <authorList>
            <person name="Nath O."/>
            <person name="Fletcher S.J."/>
            <person name="Hayward A."/>
            <person name="Shaw L.M."/>
            <person name="Masouleh A.K."/>
            <person name="Furtado A."/>
            <person name="Henry R.J."/>
            <person name="Mitter N."/>
        </authorList>
    </citation>
    <scope>NUCLEOTIDE SEQUENCE [LARGE SCALE GENOMIC DNA]</scope>
    <source>
        <strain evidence="2">cv. Hass</strain>
    </source>
</reference>
<accession>A0ACC2KU62</accession>
<dbReference type="Proteomes" id="UP001234297">
    <property type="component" value="Chromosome 11"/>
</dbReference>
<comment type="caution">
    <text evidence="1">The sequence shown here is derived from an EMBL/GenBank/DDBJ whole genome shotgun (WGS) entry which is preliminary data.</text>
</comment>
<keyword evidence="2" id="KW-1185">Reference proteome</keyword>
<protein>
    <submittedName>
        <fullName evidence="1">Uncharacterized protein</fullName>
    </submittedName>
</protein>
<proteinExistence type="predicted"/>
<organism evidence="1 2">
    <name type="scientific">Persea americana</name>
    <name type="common">Avocado</name>
    <dbReference type="NCBI Taxonomy" id="3435"/>
    <lineage>
        <taxon>Eukaryota</taxon>
        <taxon>Viridiplantae</taxon>
        <taxon>Streptophyta</taxon>
        <taxon>Embryophyta</taxon>
        <taxon>Tracheophyta</taxon>
        <taxon>Spermatophyta</taxon>
        <taxon>Magnoliopsida</taxon>
        <taxon>Magnoliidae</taxon>
        <taxon>Laurales</taxon>
        <taxon>Lauraceae</taxon>
        <taxon>Persea</taxon>
    </lineage>
</organism>
<sequence length="650" mass="70058">MRPMIPSPPPLLLLQAAAFILLLFSSSASSATCPYDFPTASILIPSACYANYSSSSSAPPTNCCQYVFAAYIFSAIRYSNLSGAAFLPSPTAASCSNAFANYLLRHGLVRPSLIRTSDQCNLNGDPDQFAAGKRACQYSTVSAIRSAVNLSSGIHLCTAVRWDLLSDQPSCTACQNSVIASTMSLLKTTASKEFVPCGMATTIGIWSSDPEIGRFRSFALCMVQVLDNVGSLSTANLLPSPALTSTNKTTLPRGKFSNKARVIASTTAAGSGVLFVAIFGSVFILVRRWKRKKNISLERSNSTGDRTARVASQLPTEGLYIFTKSELKHATNGFHPSLVLGEGGAGKVYLGKLPSGQHVAVKRISQKKKIDEFYREVEILAKLRHRNLTTLVGYCLQRKDHVLVYEYMSGGNLGHALHHGELTWPRRVQIAVDIAEGLAYLHEFPDGAVVHRDVKPTNILLNESGSAKLSDFGVSKILPSEISHVSTAVIRGTRGYVDPESFLEGHVSEATDVFSFGIVLLELISGMRAVVPTPSGGAQSIVYSAHELMMEGGGGEEPDVWRIADPRLGPGVEPVSVMEVFKVAYRCVKPYKSERPKMKEVLGVLKRVVKGMEWGSVVGSTVQEEPVGPTTSDEFASNYHSPVSKTFSSG</sequence>
<name>A0ACC2KU62_PERAE</name>
<dbReference type="EMBL" id="CM056819">
    <property type="protein sequence ID" value="KAJ8624523.1"/>
    <property type="molecule type" value="Genomic_DNA"/>
</dbReference>
<gene>
    <name evidence="1" type="ORF">MRB53_033053</name>
</gene>